<dbReference type="SUPFAM" id="SSF55729">
    <property type="entry name" value="Acyl-CoA N-acyltransferases (Nat)"/>
    <property type="match status" value="1"/>
</dbReference>
<dbReference type="InterPro" id="IPR013653">
    <property type="entry name" value="GCN5-like_dom"/>
</dbReference>
<feature type="domain" description="N-acetyltransferase" evidence="1">
    <location>
        <begin position="138"/>
        <end position="273"/>
    </location>
</feature>
<dbReference type="InterPro" id="IPR000182">
    <property type="entry name" value="GNAT_dom"/>
</dbReference>
<evidence type="ECO:0000259" key="1">
    <source>
        <dbReference type="PROSITE" id="PS51186"/>
    </source>
</evidence>
<keyword evidence="2" id="KW-0808">Transferase</keyword>
<name>A0A6I8M3R1_9PSEU</name>
<dbReference type="RefSeq" id="WP_155548196.1">
    <property type="nucleotide sequence ID" value="NZ_CABVGP010000003.1"/>
</dbReference>
<accession>A0A6I8M3R1</accession>
<dbReference type="Pfam" id="PF08445">
    <property type="entry name" value="FR47"/>
    <property type="match status" value="1"/>
</dbReference>
<dbReference type="PROSITE" id="PS51186">
    <property type="entry name" value="GNAT"/>
    <property type="match status" value="1"/>
</dbReference>
<dbReference type="Gene3D" id="3.40.630.30">
    <property type="match status" value="1"/>
</dbReference>
<reference evidence="2 3" key="1">
    <citation type="submission" date="2019-09" db="EMBL/GenBank/DDBJ databases">
        <authorList>
            <person name="Leyn A S."/>
        </authorList>
    </citation>
    <scope>NUCLEOTIDE SEQUENCE [LARGE SCALE GENOMIC DNA]</scope>
    <source>
        <strain evidence="2">AA231_1</strain>
    </source>
</reference>
<evidence type="ECO:0000313" key="3">
    <source>
        <dbReference type="Proteomes" id="UP000399805"/>
    </source>
</evidence>
<dbReference type="GO" id="GO:0016747">
    <property type="term" value="F:acyltransferase activity, transferring groups other than amino-acyl groups"/>
    <property type="evidence" value="ECO:0007669"/>
    <property type="project" value="InterPro"/>
</dbReference>
<keyword evidence="3" id="KW-1185">Reference proteome</keyword>
<evidence type="ECO:0000313" key="2">
    <source>
        <dbReference type="EMBL" id="VVJ23371.1"/>
    </source>
</evidence>
<dbReference type="Proteomes" id="UP000399805">
    <property type="component" value="Unassembled WGS sequence"/>
</dbReference>
<gene>
    <name evidence="2" type="ORF">AA23TX_08269</name>
</gene>
<protein>
    <submittedName>
        <fullName evidence="2">Acetyltransferase</fullName>
    </submittedName>
</protein>
<dbReference type="InterPro" id="IPR016181">
    <property type="entry name" value="Acyl_CoA_acyltransferase"/>
</dbReference>
<sequence>MHWHLTEDVDGFLTRTGDFLRSRPALHTSQLTRLEKLRTDEEKGTLFGHLEQEGEVTAIFYRRPSQRLIVTAISAEQADALAEQLTELDHPLCGVTAEDDTAAAFAEAWGRHTGAAAVPGVRVRLHRLGTLIPPDPMPEGHAVAGRDHAEVVRWCGEFAAAVGQAPVADERAWAASNFAGKDFTFWATETPVAMAGSTPMLAGMVRVDPVYTPDRFRGRGYAGAVTVAVSRAALAAGATDVVLYTDPANVTSNALYRRIGYVPIAGFSGYDFA</sequence>
<organism evidence="2 3">
    <name type="scientific">Amycolatopsis camponoti</name>
    <dbReference type="NCBI Taxonomy" id="2606593"/>
    <lineage>
        <taxon>Bacteria</taxon>
        <taxon>Bacillati</taxon>
        <taxon>Actinomycetota</taxon>
        <taxon>Actinomycetes</taxon>
        <taxon>Pseudonocardiales</taxon>
        <taxon>Pseudonocardiaceae</taxon>
        <taxon>Amycolatopsis</taxon>
    </lineage>
</organism>
<dbReference type="EMBL" id="CABVGP010000003">
    <property type="protein sequence ID" value="VVJ23371.1"/>
    <property type="molecule type" value="Genomic_DNA"/>
</dbReference>
<proteinExistence type="predicted"/>
<dbReference type="AlphaFoldDB" id="A0A6I8M3R1"/>